<protein>
    <submittedName>
        <fullName evidence="2">Uncharacterized protein</fullName>
    </submittedName>
</protein>
<keyword evidence="1" id="KW-0812">Transmembrane</keyword>
<gene>
    <name evidence="2" type="ORF">CARN5_2038</name>
</gene>
<keyword evidence="1" id="KW-1133">Transmembrane helix</keyword>
<comment type="caution">
    <text evidence="2">The sequence shown here is derived from an EMBL/GenBank/DDBJ whole genome shotgun (WGS) entry which is preliminary data.</text>
</comment>
<proteinExistence type="predicted"/>
<dbReference type="AlphaFoldDB" id="E6QB96"/>
<evidence type="ECO:0000313" key="2">
    <source>
        <dbReference type="EMBL" id="CBI04472.1"/>
    </source>
</evidence>
<sequence>MMDDGVKLVLEQVSKRLDSIDKRFEGIEKRLDSVDDKIGSIKTDIHEIDKRLVVMKYALIMIAILALAAVAKQYAPALVEALLK</sequence>
<keyword evidence="1" id="KW-0472">Membrane</keyword>
<dbReference type="Gene3D" id="3.90.20.10">
    <property type="match status" value="1"/>
</dbReference>
<reference evidence="2" key="1">
    <citation type="submission" date="2009-10" db="EMBL/GenBank/DDBJ databases">
        <title>Diversity of trophic interactions inside an arsenic-rich microbial ecosystem.</title>
        <authorList>
            <person name="Bertin P.N."/>
            <person name="Heinrich-Salmeron A."/>
            <person name="Pelletier E."/>
            <person name="Goulhen-Chollet F."/>
            <person name="Arsene-Ploetze F."/>
            <person name="Gallien S."/>
            <person name="Calteau A."/>
            <person name="Vallenet D."/>
            <person name="Casiot C."/>
            <person name="Chane-Woon-Ming B."/>
            <person name="Giloteaux L."/>
            <person name="Barakat M."/>
            <person name="Bonnefoy V."/>
            <person name="Bruneel O."/>
            <person name="Chandler M."/>
            <person name="Cleiss J."/>
            <person name="Duran R."/>
            <person name="Elbaz-Poulichet F."/>
            <person name="Fonknechten N."/>
            <person name="Lauga B."/>
            <person name="Mornico D."/>
            <person name="Ortet P."/>
            <person name="Schaeffer C."/>
            <person name="Siguier P."/>
            <person name="Alexander Thil Smith A."/>
            <person name="Van Dorsselaer A."/>
            <person name="Weissenbach J."/>
            <person name="Medigue C."/>
            <person name="Le Paslier D."/>
        </authorList>
    </citation>
    <scope>NUCLEOTIDE SEQUENCE</scope>
</reference>
<feature type="transmembrane region" description="Helical" evidence="1">
    <location>
        <begin position="57"/>
        <end position="75"/>
    </location>
</feature>
<evidence type="ECO:0000256" key="1">
    <source>
        <dbReference type="SAM" id="Phobius"/>
    </source>
</evidence>
<name>E6QB96_9ZZZZ</name>
<organism evidence="2">
    <name type="scientific">mine drainage metagenome</name>
    <dbReference type="NCBI Taxonomy" id="410659"/>
    <lineage>
        <taxon>unclassified sequences</taxon>
        <taxon>metagenomes</taxon>
        <taxon>ecological metagenomes</taxon>
    </lineage>
</organism>
<dbReference type="EMBL" id="CABP01000068">
    <property type="protein sequence ID" value="CBI04472.1"/>
    <property type="molecule type" value="Genomic_DNA"/>
</dbReference>
<accession>E6QB96</accession>